<comment type="caution">
    <text evidence="1">The sequence shown here is derived from an EMBL/GenBank/DDBJ whole genome shotgun (WGS) entry which is preliminary data.</text>
</comment>
<evidence type="ECO:0000313" key="1">
    <source>
        <dbReference type="EMBL" id="REG01521.1"/>
    </source>
</evidence>
<gene>
    <name evidence="1" type="ORF">DFJ67_7605</name>
</gene>
<dbReference type="Proteomes" id="UP000256913">
    <property type="component" value="Unassembled WGS sequence"/>
</dbReference>
<name>A0A3E0A570_9ACTN</name>
<accession>A0A3E0A570</accession>
<dbReference type="EMBL" id="QUMQ01000001">
    <property type="protein sequence ID" value="REG01521.1"/>
    <property type="molecule type" value="Genomic_DNA"/>
</dbReference>
<protein>
    <submittedName>
        <fullName evidence="1">Uncharacterized protein</fullName>
    </submittedName>
</protein>
<reference evidence="1 2" key="1">
    <citation type="submission" date="2018-08" db="EMBL/GenBank/DDBJ databases">
        <title>Sequencing the genomes of 1000 actinobacteria strains.</title>
        <authorList>
            <person name="Klenk H.-P."/>
        </authorList>
    </citation>
    <scope>NUCLEOTIDE SEQUENCE [LARGE SCALE GENOMIC DNA]</scope>
    <source>
        <strain evidence="1 2">DSM 44099</strain>
    </source>
</reference>
<dbReference type="AlphaFoldDB" id="A0A3E0A570"/>
<keyword evidence="2" id="KW-1185">Reference proteome</keyword>
<evidence type="ECO:0000313" key="2">
    <source>
        <dbReference type="Proteomes" id="UP000256913"/>
    </source>
</evidence>
<organism evidence="1 2">
    <name type="scientific">Asanoa ferruginea</name>
    <dbReference type="NCBI Taxonomy" id="53367"/>
    <lineage>
        <taxon>Bacteria</taxon>
        <taxon>Bacillati</taxon>
        <taxon>Actinomycetota</taxon>
        <taxon>Actinomycetes</taxon>
        <taxon>Micromonosporales</taxon>
        <taxon>Micromonosporaceae</taxon>
        <taxon>Asanoa</taxon>
    </lineage>
</organism>
<sequence length="148" mass="15917">MKPITGPRSLKRIPRTVALSLVAIMALAGVLLPASPAAARPIDCSLTAVLYQSPAGLQASGQVYCSTPETYDVKVYLYRRDWCCGTVVASSVVGRNNYAGYTTAYAVEPCSDLQTDKQYDAKIALDDTRFGPGIRVKEIITNKVTGHC</sequence>
<proteinExistence type="predicted"/>